<keyword evidence="4 8" id="KW-0812">Transmembrane</keyword>
<dbReference type="Proteomes" id="UP001500729">
    <property type="component" value="Unassembled WGS sequence"/>
</dbReference>
<comment type="subcellular location">
    <subcellularLocation>
        <location evidence="1">Cell membrane</location>
        <topology evidence="1">Multi-pass membrane protein</topology>
    </subcellularLocation>
</comment>
<dbReference type="PANTHER" id="PTHR10590:SF4">
    <property type="entry name" value="SOLUTE CARRIER FAMILY 28 MEMBER 3"/>
    <property type="match status" value="1"/>
</dbReference>
<evidence type="ECO:0000313" key="12">
    <source>
        <dbReference type="EMBL" id="GAA0525288.1"/>
    </source>
</evidence>
<feature type="transmembrane region" description="Helical" evidence="8">
    <location>
        <begin position="89"/>
        <end position="110"/>
    </location>
</feature>
<dbReference type="InterPro" id="IPR011642">
    <property type="entry name" value="Gate_dom"/>
</dbReference>
<evidence type="ECO:0000259" key="10">
    <source>
        <dbReference type="Pfam" id="PF07662"/>
    </source>
</evidence>
<feature type="transmembrane region" description="Helical" evidence="8">
    <location>
        <begin position="382"/>
        <end position="405"/>
    </location>
</feature>
<feature type="transmembrane region" description="Helical" evidence="8">
    <location>
        <begin position="31"/>
        <end position="49"/>
    </location>
</feature>
<comment type="caution">
    <text evidence="12">The sequence shown here is derived from an EMBL/GenBank/DDBJ whole genome shotgun (WGS) entry which is preliminary data.</text>
</comment>
<organism evidence="12 13">
    <name type="scientific">Saccharopolyspora erythraea</name>
    <name type="common">Streptomyces erythraeus</name>
    <dbReference type="NCBI Taxonomy" id="1836"/>
    <lineage>
        <taxon>Bacteria</taxon>
        <taxon>Bacillati</taxon>
        <taxon>Actinomycetota</taxon>
        <taxon>Actinomycetes</taxon>
        <taxon>Pseudonocardiales</taxon>
        <taxon>Pseudonocardiaceae</taxon>
        <taxon>Saccharopolyspora</taxon>
    </lineage>
</organism>
<proteinExistence type="inferred from homology"/>
<dbReference type="PANTHER" id="PTHR10590">
    <property type="entry name" value="SODIUM/NUCLEOSIDE COTRANSPORTER"/>
    <property type="match status" value="1"/>
</dbReference>
<evidence type="ECO:0000256" key="8">
    <source>
        <dbReference type="SAM" id="Phobius"/>
    </source>
</evidence>
<dbReference type="Pfam" id="PF07662">
    <property type="entry name" value="Nucleos_tra2_C"/>
    <property type="match status" value="1"/>
</dbReference>
<keyword evidence="13" id="KW-1185">Reference proteome</keyword>
<sequence length="441" mass="45807">MQVLWGIGGMLVLLLIAFAMSTNRRAIKPRTVLGALAIQIVFAFAVLRWETGRQTLAATAGGVQRVIDSSKEGIDFLFGPILPATGTVVAFQVLPLIVFVASLTAVLYHLNILQWVVRIIGGGLQKVLGTSKAESLNATANIFLGQTESPLVIRPYLARMSESEFFAVMVGGLATVAGTVMVGYAALGADLQNLIAASFMAAPAALLMAKIMRPETEPTSSDRATAVAQAAGTTATESTEDGEADGDDSEKASEAARTEEPDEARGGDYKPRNVIDAAASGASDGLKLALNVGAMLFAFVSLVALINLFVGLVGGWFGLPDLTLEQILGYVFAPVMYITGVPWHEAVAAGGFLGQKLVINEFVAFADFGPQTGAFSEKSATIITFALCGFANLGSLAILLGGLGGMVPARRPLIARYGLRAIAAGTLANLLSATIAGILVA</sequence>
<evidence type="ECO:0000256" key="3">
    <source>
        <dbReference type="ARBA" id="ARBA00022475"/>
    </source>
</evidence>
<feature type="transmembrane region" description="Helical" evidence="8">
    <location>
        <begin position="417"/>
        <end position="440"/>
    </location>
</feature>
<evidence type="ECO:0000259" key="9">
    <source>
        <dbReference type="Pfam" id="PF01773"/>
    </source>
</evidence>
<evidence type="ECO:0000256" key="1">
    <source>
        <dbReference type="ARBA" id="ARBA00004651"/>
    </source>
</evidence>
<accession>A0ABP3MQL0</accession>
<evidence type="ECO:0000256" key="7">
    <source>
        <dbReference type="SAM" id="MobiDB-lite"/>
    </source>
</evidence>
<evidence type="ECO:0000256" key="2">
    <source>
        <dbReference type="ARBA" id="ARBA00009033"/>
    </source>
</evidence>
<dbReference type="Pfam" id="PF07670">
    <property type="entry name" value="Gate"/>
    <property type="match status" value="1"/>
</dbReference>
<keyword evidence="6 8" id="KW-0472">Membrane</keyword>
<name>A0ABP3MQL0_SACER</name>
<protein>
    <submittedName>
        <fullName evidence="12">NupC/NupG family nucleoside CNT transporter</fullName>
    </submittedName>
</protein>
<feature type="region of interest" description="Disordered" evidence="7">
    <location>
        <begin position="217"/>
        <end position="271"/>
    </location>
</feature>
<evidence type="ECO:0000259" key="11">
    <source>
        <dbReference type="Pfam" id="PF07670"/>
    </source>
</evidence>
<feature type="compositionally biased region" description="Basic and acidic residues" evidence="7">
    <location>
        <begin position="249"/>
        <end position="271"/>
    </location>
</feature>
<dbReference type="Pfam" id="PF01773">
    <property type="entry name" value="Nucleos_tra2_N"/>
    <property type="match status" value="1"/>
</dbReference>
<feature type="compositionally biased region" description="Acidic residues" evidence="7">
    <location>
        <begin position="238"/>
        <end position="248"/>
    </location>
</feature>
<keyword evidence="3" id="KW-1003">Cell membrane</keyword>
<dbReference type="InterPro" id="IPR008276">
    <property type="entry name" value="C_nuclsd_transpt"/>
</dbReference>
<gene>
    <name evidence="12" type="ORF">GCM10009533_25840</name>
</gene>
<feature type="domain" description="Concentrative nucleoside transporter N-terminal" evidence="9">
    <location>
        <begin position="9"/>
        <end position="80"/>
    </location>
</feature>
<evidence type="ECO:0000256" key="5">
    <source>
        <dbReference type="ARBA" id="ARBA00022989"/>
    </source>
</evidence>
<feature type="domain" description="Nucleoside transporter/FeoB GTPase Gate" evidence="11">
    <location>
        <begin position="90"/>
        <end position="188"/>
    </location>
</feature>
<feature type="transmembrane region" description="Helical" evidence="8">
    <location>
        <begin position="165"/>
        <end position="187"/>
    </location>
</feature>
<feature type="domain" description="Concentrative nucleoside transporter C-terminal" evidence="10">
    <location>
        <begin position="194"/>
        <end position="437"/>
    </location>
</feature>
<dbReference type="EMBL" id="BAAAGS010000014">
    <property type="protein sequence ID" value="GAA0525288.1"/>
    <property type="molecule type" value="Genomic_DNA"/>
</dbReference>
<evidence type="ECO:0000313" key="13">
    <source>
        <dbReference type="Proteomes" id="UP001500729"/>
    </source>
</evidence>
<comment type="similarity">
    <text evidence="2">Belongs to the concentrative nucleoside transporter (CNT) (TC 2.A.41) family.</text>
</comment>
<evidence type="ECO:0000256" key="4">
    <source>
        <dbReference type="ARBA" id="ARBA00022692"/>
    </source>
</evidence>
<dbReference type="InterPro" id="IPR011657">
    <property type="entry name" value="CNT_C_dom"/>
</dbReference>
<evidence type="ECO:0000256" key="6">
    <source>
        <dbReference type="ARBA" id="ARBA00023136"/>
    </source>
</evidence>
<feature type="transmembrane region" description="Helical" evidence="8">
    <location>
        <begin position="6"/>
        <end position="24"/>
    </location>
</feature>
<feature type="transmembrane region" description="Helical" evidence="8">
    <location>
        <begin position="296"/>
        <end position="319"/>
    </location>
</feature>
<reference evidence="13" key="1">
    <citation type="journal article" date="2019" name="Int. J. Syst. Evol. Microbiol.">
        <title>The Global Catalogue of Microorganisms (GCM) 10K type strain sequencing project: providing services to taxonomists for standard genome sequencing and annotation.</title>
        <authorList>
            <consortium name="The Broad Institute Genomics Platform"/>
            <consortium name="The Broad Institute Genome Sequencing Center for Infectious Disease"/>
            <person name="Wu L."/>
            <person name="Ma J."/>
        </authorList>
    </citation>
    <scope>NUCLEOTIDE SEQUENCE [LARGE SCALE GENOMIC DNA]</scope>
    <source>
        <strain evidence="13">JCM 10303</strain>
    </source>
</reference>
<keyword evidence="5 8" id="KW-1133">Transmembrane helix</keyword>
<feature type="compositionally biased region" description="Low complexity" evidence="7">
    <location>
        <begin position="224"/>
        <end position="236"/>
    </location>
</feature>
<dbReference type="InterPro" id="IPR002668">
    <property type="entry name" value="CNT_N_dom"/>
</dbReference>
<dbReference type="RefSeq" id="WP_011874638.1">
    <property type="nucleotide sequence ID" value="NZ_BAAAGS010000014.1"/>
</dbReference>